<accession>A0AAE1CKZ1</accession>
<organism evidence="2 3">
    <name type="scientific">Elysia crispata</name>
    <name type="common">lettuce slug</name>
    <dbReference type="NCBI Taxonomy" id="231223"/>
    <lineage>
        <taxon>Eukaryota</taxon>
        <taxon>Metazoa</taxon>
        <taxon>Spiralia</taxon>
        <taxon>Lophotrochozoa</taxon>
        <taxon>Mollusca</taxon>
        <taxon>Gastropoda</taxon>
        <taxon>Heterobranchia</taxon>
        <taxon>Euthyneura</taxon>
        <taxon>Panpulmonata</taxon>
        <taxon>Sacoglossa</taxon>
        <taxon>Placobranchoidea</taxon>
        <taxon>Plakobranchidae</taxon>
        <taxon>Elysia</taxon>
    </lineage>
</organism>
<keyword evidence="3" id="KW-1185">Reference proteome</keyword>
<evidence type="ECO:0000313" key="2">
    <source>
        <dbReference type="EMBL" id="KAK3704117.1"/>
    </source>
</evidence>
<dbReference type="InterPro" id="IPR049163">
    <property type="entry name" value="Pif1-like_2B_dom"/>
</dbReference>
<dbReference type="PANTHER" id="PTHR10492:SF57">
    <property type="entry name" value="ATP-DEPENDENT DNA HELICASE"/>
    <property type="match status" value="1"/>
</dbReference>
<comment type="caution">
    <text evidence="2">The sequence shown here is derived from an EMBL/GenBank/DDBJ whole genome shotgun (WGS) entry which is preliminary data.</text>
</comment>
<dbReference type="AlphaFoldDB" id="A0AAE1CKZ1"/>
<reference evidence="2" key="1">
    <citation type="journal article" date="2023" name="G3 (Bethesda)">
        <title>A reference genome for the long-term kleptoplast-retaining sea slug Elysia crispata morphotype clarki.</title>
        <authorList>
            <person name="Eastman K.E."/>
            <person name="Pendleton A.L."/>
            <person name="Shaikh M.A."/>
            <person name="Suttiyut T."/>
            <person name="Ogas R."/>
            <person name="Tomko P."/>
            <person name="Gavelis G."/>
            <person name="Widhalm J.R."/>
            <person name="Wisecaver J.H."/>
        </authorList>
    </citation>
    <scope>NUCLEOTIDE SEQUENCE</scope>
    <source>
        <strain evidence="2">ECLA1</strain>
    </source>
</reference>
<protein>
    <recommendedName>
        <fullName evidence="1">DNA helicase Pif1-like 2B domain-containing protein</fullName>
    </recommendedName>
</protein>
<feature type="domain" description="DNA helicase Pif1-like 2B" evidence="1">
    <location>
        <begin position="132"/>
        <end position="178"/>
    </location>
</feature>
<name>A0AAE1CKZ1_9GAST</name>
<dbReference type="Pfam" id="PF21530">
    <property type="entry name" value="Pif1_2B_dom"/>
    <property type="match status" value="1"/>
</dbReference>
<dbReference type="Proteomes" id="UP001283361">
    <property type="component" value="Unassembled WGS sequence"/>
</dbReference>
<sequence length="202" mass="22856">MRDFFSACGYPIDSLEVAWSRVSKVSRAESLLPTADRTSSDRTKLIIMYHPQNVVAQKIIFQNLDILKVDHKACRVFNEPPVVVFRRAKNMRDLLVRSRVNTKNHLGIRVCNRPSADSIASGDADQNLYPIEFLSNQNPTGLPLHHLKLKVNTTVMLLRNLNPSKELLNGIRLLIKTLGRRVIQAKIMTVANSKGSCVKRKE</sequence>
<proteinExistence type="predicted"/>
<evidence type="ECO:0000259" key="1">
    <source>
        <dbReference type="Pfam" id="PF21530"/>
    </source>
</evidence>
<gene>
    <name evidence="2" type="ORF">RRG08_032883</name>
</gene>
<dbReference type="EMBL" id="JAWDGP010007806">
    <property type="protein sequence ID" value="KAK3704117.1"/>
    <property type="molecule type" value="Genomic_DNA"/>
</dbReference>
<evidence type="ECO:0000313" key="3">
    <source>
        <dbReference type="Proteomes" id="UP001283361"/>
    </source>
</evidence>
<dbReference type="PANTHER" id="PTHR10492">
    <property type="match status" value="1"/>
</dbReference>